<feature type="compositionally biased region" description="Basic and acidic residues" evidence="2">
    <location>
        <begin position="264"/>
        <end position="273"/>
    </location>
</feature>
<organism evidence="4 5">
    <name type="scientific">Aldrovandia affinis</name>
    <dbReference type="NCBI Taxonomy" id="143900"/>
    <lineage>
        <taxon>Eukaryota</taxon>
        <taxon>Metazoa</taxon>
        <taxon>Chordata</taxon>
        <taxon>Craniata</taxon>
        <taxon>Vertebrata</taxon>
        <taxon>Euteleostomi</taxon>
        <taxon>Actinopterygii</taxon>
        <taxon>Neopterygii</taxon>
        <taxon>Teleostei</taxon>
        <taxon>Notacanthiformes</taxon>
        <taxon>Halosauridae</taxon>
        <taxon>Aldrovandia</taxon>
    </lineage>
</organism>
<comment type="caution">
    <text evidence="4">The sequence shown here is derived from an EMBL/GenBank/DDBJ whole genome shotgun (WGS) entry which is preliminary data.</text>
</comment>
<dbReference type="Proteomes" id="UP001221898">
    <property type="component" value="Unassembled WGS sequence"/>
</dbReference>
<evidence type="ECO:0000313" key="5">
    <source>
        <dbReference type="Proteomes" id="UP001221898"/>
    </source>
</evidence>
<dbReference type="PANTHER" id="PTHR13886:SF2">
    <property type="entry name" value="C-JUN-AMINO-TERMINAL KINASE-INTERACTING PROTEIN 4"/>
    <property type="match status" value="1"/>
</dbReference>
<feature type="non-terminal residue" evidence="4">
    <location>
        <position position="1"/>
    </location>
</feature>
<dbReference type="EMBL" id="JAINUG010000281">
    <property type="protein sequence ID" value="KAJ8383969.1"/>
    <property type="molecule type" value="Genomic_DNA"/>
</dbReference>
<accession>A0AAD7W5U6</accession>
<dbReference type="InterPro" id="IPR034743">
    <property type="entry name" value="RH1"/>
</dbReference>
<dbReference type="GO" id="GO:0030159">
    <property type="term" value="F:signaling receptor complex adaptor activity"/>
    <property type="evidence" value="ECO:0007669"/>
    <property type="project" value="TreeGrafter"/>
</dbReference>
<dbReference type="GO" id="GO:0005078">
    <property type="term" value="F:MAP-kinase scaffold activity"/>
    <property type="evidence" value="ECO:0007669"/>
    <property type="project" value="InterPro"/>
</dbReference>
<dbReference type="GO" id="GO:0016192">
    <property type="term" value="P:vesicle-mediated transport"/>
    <property type="evidence" value="ECO:0007669"/>
    <property type="project" value="TreeGrafter"/>
</dbReference>
<feature type="region of interest" description="Disordered" evidence="2">
    <location>
        <begin position="213"/>
        <end position="290"/>
    </location>
</feature>
<name>A0AAD7W5U6_9TELE</name>
<evidence type="ECO:0000313" key="4">
    <source>
        <dbReference type="EMBL" id="KAJ8383969.1"/>
    </source>
</evidence>
<sequence length="375" mass="41335">MELEDGVVYQDDPGTSAMMSERVCGLAGSIYRELERLIARHGEHAVKELMPLVVAALESLDAALAESQEQEVELELLREDNEQLLTQHEREKALRRQAEERFMEFEDAQQQEVKEQQGRMETLQSHARHLELRTKNYAEQISRFEERESELKKDFNSLHQRHTEGGEGGRGGVWGGTLAMIHTYMELLERTKLLGDASETGALGRVRKERPLSLGIFPPSTGGAVHTPEPQRKAETPTTDLSQSRPSTCLKRGALKSSGAQEGRPAESKDELSGSRAAPQEEEGGMSRRNIAVQATPGSRCVSTGAAGEETSEVQAIIQSTPELGMDQRGWPRSSSPAHGFENLAFDRNTESLFEELSSAGNDLIGDVDEGADLL</sequence>
<reference evidence="4" key="1">
    <citation type="journal article" date="2023" name="Science">
        <title>Genome structures resolve the early diversification of teleost fishes.</title>
        <authorList>
            <person name="Parey E."/>
            <person name="Louis A."/>
            <person name="Montfort J."/>
            <person name="Bouchez O."/>
            <person name="Roques C."/>
            <person name="Iampietro C."/>
            <person name="Lluch J."/>
            <person name="Castinel A."/>
            <person name="Donnadieu C."/>
            <person name="Desvignes T."/>
            <person name="Floi Bucao C."/>
            <person name="Jouanno E."/>
            <person name="Wen M."/>
            <person name="Mejri S."/>
            <person name="Dirks R."/>
            <person name="Jansen H."/>
            <person name="Henkel C."/>
            <person name="Chen W.J."/>
            <person name="Zahm M."/>
            <person name="Cabau C."/>
            <person name="Klopp C."/>
            <person name="Thompson A.W."/>
            <person name="Robinson-Rechavi M."/>
            <person name="Braasch I."/>
            <person name="Lecointre G."/>
            <person name="Bobe J."/>
            <person name="Postlethwait J.H."/>
            <person name="Berthelot C."/>
            <person name="Roest Crollius H."/>
            <person name="Guiguen Y."/>
        </authorList>
    </citation>
    <scope>NUCLEOTIDE SEQUENCE</scope>
    <source>
        <strain evidence="4">NC1722</strain>
    </source>
</reference>
<evidence type="ECO:0000256" key="1">
    <source>
        <dbReference type="SAM" id="Coils"/>
    </source>
</evidence>
<dbReference type="GO" id="GO:0019894">
    <property type="term" value="F:kinesin binding"/>
    <property type="evidence" value="ECO:0007669"/>
    <property type="project" value="TreeGrafter"/>
</dbReference>
<dbReference type="PROSITE" id="PS51776">
    <property type="entry name" value="RH1"/>
    <property type="match status" value="1"/>
</dbReference>
<evidence type="ECO:0000256" key="2">
    <source>
        <dbReference type="SAM" id="MobiDB-lite"/>
    </source>
</evidence>
<dbReference type="Gene3D" id="1.20.58.1770">
    <property type="match status" value="1"/>
</dbReference>
<dbReference type="AlphaFoldDB" id="A0AAD7W5U6"/>
<keyword evidence="1" id="KW-0175">Coiled coil</keyword>
<proteinExistence type="predicted"/>
<feature type="compositionally biased region" description="Polar residues" evidence="2">
    <location>
        <begin position="236"/>
        <end position="247"/>
    </location>
</feature>
<dbReference type="GO" id="GO:0005737">
    <property type="term" value="C:cytoplasm"/>
    <property type="evidence" value="ECO:0007669"/>
    <property type="project" value="TreeGrafter"/>
</dbReference>
<feature type="coiled-coil region" evidence="1">
    <location>
        <begin position="57"/>
        <end position="154"/>
    </location>
</feature>
<dbReference type="GO" id="GO:0008432">
    <property type="term" value="F:JUN kinase binding"/>
    <property type="evidence" value="ECO:0007669"/>
    <property type="project" value="TreeGrafter"/>
</dbReference>
<feature type="domain" description="RH1" evidence="3">
    <location>
        <begin position="6"/>
        <end position="94"/>
    </location>
</feature>
<protein>
    <recommendedName>
        <fullName evidence="3">RH1 domain-containing protein</fullName>
    </recommendedName>
</protein>
<evidence type="ECO:0000259" key="3">
    <source>
        <dbReference type="PROSITE" id="PS51776"/>
    </source>
</evidence>
<dbReference type="InterPro" id="IPR039911">
    <property type="entry name" value="JIP3/JIP4"/>
</dbReference>
<dbReference type="PANTHER" id="PTHR13886">
    <property type="entry name" value="JNK/SAPK-ASSOCIATED PROTEIN"/>
    <property type="match status" value="1"/>
</dbReference>
<keyword evidence="5" id="KW-1185">Reference proteome</keyword>
<gene>
    <name evidence="4" type="ORF">AAFF_G00212130</name>
</gene>
<dbReference type="Pfam" id="PF09744">
    <property type="entry name" value="RH1"/>
    <property type="match status" value="1"/>
</dbReference>